<dbReference type="PATRIC" id="fig|1538.10.peg.2330"/>
<sequence length="76" mass="9107">MVDRSNIKEKTIILADRGYESYNIFEHIGDKGTYPINFRVVRFPISENTYEVIITNLTKEEFPYAFWFYFGKNIEN</sequence>
<dbReference type="AlphaFoldDB" id="A0A168PQ77"/>
<evidence type="ECO:0000313" key="1">
    <source>
        <dbReference type="EMBL" id="OAA88023.1"/>
    </source>
</evidence>
<proteinExistence type="predicted"/>
<accession>A0A168PQ77</accession>
<evidence type="ECO:0000313" key="2">
    <source>
        <dbReference type="Proteomes" id="UP000077407"/>
    </source>
</evidence>
<dbReference type="Proteomes" id="UP000077407">
    <property type="component" value="Unassembled WGS sequence"/>
</dbReference>
<gene>
    <name evidence="1" type="ORF">WY13_01888</name>
</gene>
<reference evidence="1 2" key="1">
    <citation type="journal article" date="2015" name="Biotechnol. Bioeng.">
        <title>Genome sequence and phenotypic characterization of Caulobacter segnis.</title>
        <authorList>
            <person name="Patel S."/>
            <person name="Fletcher B."/>
            <person name="Scott D.C."/>
            <person name="Ely B."/>
        </authorList>
    </citation>
    <scope>NUCLEOTIDE SEQUENCE [LARGE SCALE GENOMIC DNA]</scope>
    <source>
        <strain evidence="1 2">ERI-2</strain>
    </source>
</reference>
<organism evidence="1 2">
    <name type="scientific">Clostridium ljungdahlii</name>
    <dbReference type="NCBI Taxonomy" id="1538"/>
    <lineage>
        <taxon>Bacteria</taxon>
        <taxon>Bacillati</taxon>
        <taxon>Bacillota</taxon>
        <taxon>Clostridia</taxon>
        <taxon>Eubacteriales</taxon>
        <taxon>Clostridiaceae</taxon>
        <taxon>Clostridium</taxon>
    </lineage>
</organism>
<dbReference type="RefSeq" id="WP_063555371.1">
    <property type="nucleotide sequence ID" value="NZ_LITT01000018.1"/>
</dbReference>
<name>A0A168PQ77_9CLOT</name>
<dbReference type="EMBL" id="LITT01000018">
    <property type="protein sequence ID" value="OAA88023.1"/>
    <property type="molecule type" value="Genomic_DNA"/>
</dbReference>
<protein>
    <recommendedName>
        <fullName evidence="3">Transposase IS4-like domain-containing protein</fullName>
    </recommendedName>
</protein>
<comment type="caution">
    <text evidence="1">The sequence shown here is derived from an EMBL/GenBank/DDBJ whole genome shotgun (WGS) entry which is preliminary data.</text>
</comment>
<evidence type="ECO:0008006" key="3">
    <source>
        <dbReference type="Google" id="ProtNLM"/>
    </source>
</evidence>
<dbReference type="OrthoDB" id="9794050at2"/>